<dbReference type="GO" id="GO:0005886">
    <property type="term" value="C:plasma membrane"/>
    <property type="evidence" value="ECO:0007669"/>
    <property type="project" value="UniProtKB-SubCell"/>
</dbReference>
<feature type="transmembrane region" description="Helical" evidence="8">
    <location>
        <begin position="266"/>
        <end position="283"/>
    </location>
</feature>
<feature type="domain" description="EamA" evidence="9">
    <location>
        <begin position="8"/>
        <end position="142"/>
    </location>
</feature>
<dbReference type="InterPro" id="IPR051258">
    <property type="entry name" value="Diverse_Substrate_Transporter"/>
</dbReference>
<evidence type="ECO:0000256" key="6">
    <source>
        <dbReference type="ARBA" id="ARBA00023136"/>
    </source>
</evidence>
<feature type="compositionally biased region" description="Basic residues" evidence="7">
    <location>
        <begin position="325"/>
        <end position="347"/>
    </location>
</feature>
<feature type="transmembrane region" description="Helical" evidence="8">
    <location>
        <begin position="180"/>
        <end position="202"/>
    </location>
</feature>
<feature type="transmembrane region" description="Helical" evidence="8">
    <location>
        <begin position="36"/>
        <end position="58"/>
    </location>
</feature>
<feature type="transmembrane region" description="Helical" evidence="8">
    <location>
        <begin position="151"/>
        <end position="168"/>
    </location>
</feature>
<keyword evidence="4 8" id="KW-0812">Transmembrane</keyword>
<dbReference type="Pfam" id="PF00892">
    <property type="entry name" value="EamA"/>
    <property type="match status" value="2"/>
</dbReference>
<evidence type="ECO:0000256" key="7">
    <source>
        <dbReference type="SAM" id="MobiDB-lite"/>
    </source>
</evidence>
<evidence type="ECO:0000259" key="9">
    <source>
        <dbReference type="Pfam" id="PF00892"/>
    </source>
</evidence>
<feature type="transmembrane region" description="Helical" evidence="8">
    <location>
        <begin position="70"/>
        <end position="92"/>
    </location>
</feature>
<dbReference type="PANTHER" id="PTHR42920">
    <property type="entry name" value="OS03G0707200 PROTEIN-RELATED"/>
    <property type="match status" value="1"/>
</dbReference>
<feature type="transmembrane region" description="Helical" evidence="8">
    <location>
        <begin position="98"/>
        <end position="119"/>
    </location>
</feature>
<evidence type="ECO:0000256" key="4">
    <source>
        <dbReference type="ARBA" id="ARBA00022692"/>
    </source>
</evidence>
<dbReference type="AlphaFoldDB" id="A0A7W5JUI3"/>
<proteinExistence type="inferred from homology"/>
<feature type="domain" description="EamA" evidence="9">
    <location>
        <begin position="153"/>
        <end position="282"/>
    </location>
</feature>
<gene>
    <name evidence="10" type="ORF">FHX39_001521</name>
</gene>
<evidence type="ECO:0000256" key="2">
    <source>
        <dbReference type="ARBA" id="ARBA00007362"/>
    </source>
</evidence>
<dbReference type="Proteomes" id="UP000565572">
    <property type="component" value="Unassembled WGS sequence"/>
</dbReference>
<dbReference type="RefSeq" id="WP_183337500.1">
    <property type="nucleotide sequence ID" value="NZ_JACHZG010000001.1"/>
</dbReference>
<feature type="transmembrane region" description="Helical" evidence="8">
    <location>
        <begin position="208"/>
        <end position="232"/>
    </location>
</feature>
<feature type="compositionally biased region" description="Basic and acidic residues" evidence="7">
    <location>
        <begin position="293"/>
        <end position="315"/>
    </location>
</feature>
<comment type="similarity">
    <text evidence="2">Belongs to the EamA transporter family.</text>
</comment>
<accession>A0A7W5JUI3</accession>
<feature type="transmembrane region" description="Helical" evidence="8">
    <location>
        <begin position="126"/>
        <end position="145"/>
    </location>
</feature>
<evidence type="ECO:0000256" key="1">
    <source>
        <dbReference type="ARBA" id="ARBA00004651"/>
    </source>
</evidence>
<dbReference type="EMBL" id="JACHZG010000001">
    <property type="protein sequence ID" value="MBB3326577.1"/>
    <property type="molecule type" value="Genomic_DNA"/>
</dbReference>
<evidence type="ECO:0000256" key="8">
    <source>
        <dbReference type="SAM" id="Phobius"/>
    </source>
</evidence>
<keyword evidence="5 8" id="KW-1133">Transmembrane helix</keyword>
<reference evidence="10 11" key="1">
    <citation type="submission" date="2020-08" db="EMBL/GenBank/DDBJ databases">
        <title>Sequencing the genomes of 1000 actinobacteria strains.</title>
        <authorList>
            <person name="Klenk H.-P."/>
        </authorList>
    </citation>
    <scope>NUCLEOTIDE SEQUENCE [LARGE SCALE GENOMIC DNA]</scope>
    <source>
        <strain evidence="10 11">DSM 11053</strain>
    </source>
</reference>
<dbReference type="InterPro" id="IPR037185">
    <property type="entry name" value="EmrE-like"/>
</dbReference>
<protein>
    <submittedName>
        <fullName evidence="10">Drug/metabolite transporter (DMT)-like permease</fullName>
    </submittedName>
</protein>
<keyword evidence="11" id="KW-1185">Reference proteome</keyword>
<dbReference type="SUPFAM" id="SSF103481">
    <property type="entry name" value="Multidrug resistance efflux transporter EmrE"/>
    <property type="match status" value="2"/>
</dbReference>
<dbReference type="InterPro" id="IPR000620">
    <property type="entry name" value="EamA_dom"/>
</dbReference>
<feature type="transmembrane region" description="Helical" evidence="8">
    <location>
        <begin position="244"/>
        <end position="260"/>
    </location>
</feature>
<sequence length="347" mass="36367">MLAALRHRGVQAALLAAVLFGAGTPAAKLLLDGVSPWLLAGLLYCGSGLGLGLLRLARRSPRVHLTRAELAPLAGAIVFGGLAAPVLMMVGLTSLPASGASLLLNAEGVFTALLAWFVFKENVDRRIAVGMAAIIAGAVLLSIPTGAQLGSVWPALAVLGACLCWGLDNNLTRKVALTDATWLAAIKGLVAGPVNLVLAFSLGAQLPGAAHVAAALVVGFFAYGVSLVLFILALRHVGTARASAYYSVAPFFGAALAVALGEQLTWPLVAAGVLMAAGVWLHLTENHQHRHGHEQLTHSHRHTHDEHHPHGHREAVPAGTGHTHEHTHHPTVHSHPHYPDAHHRHQH</sequence>
<evidence type="ECO:0000313" key="11">
    <source>
        <dbReference type="Proteomes" id="UP000565572"/>
    </source>
</evidence>
<evidence type="ECO:0000256" key="3">
    <source>
        <dbReference type="ARBA" id="ARBA00022475"/>
    </source>
</evidence>
<evidence type="ECO:0000256" key="5">
    <source>
        <dbReference type="ARBA" id="ARBA00022989"/>
    </source>
</evidence>
<evidence type="ECO:0000313" key="10">
    <source>
        <dbReference type="EMBL" id="MBB3326577.1"/>
    </source>
</evidence>
<dbReference type="Gene3D" id="1.10.3730.20">
    <property type="match status" value="1"/>
</dbReference>
<keyword evidence="6 8" id="KW-0472">Membrane</keyword>
<comment type="subcellular location">
    <subcellularLocation>
        <location evidence="1">Cell membrane</location>
        <topology evidence="1">Multi-pass membrane protein</topology>
    </subcellularLocation>
</comment>
<name>A0A7W5JUI3_9ACTN</name>
<keyword evidence="3" id="KW-1003">Cell membrane</keyword>
<comment type="caution">
    <text evidence="10">The sequence shown here is derived from an EMBL/GenBank/DDBJ whole genome shotgun (WGS) entry which is preliminary data.</text>
</comment>
<dbReference type="PANTHER" id="PTHR42920:SF11">
    <property type="entry name" value="INNER MEMBRANE PROTEIN YTFF"/>
    <property type="match status" value="1"/>
</dbReference>
<feature type="region of interest" description="Disordered" evidence="7">
    <location>
        <begin position="290"/>
        <end position="347"/>
    </location>
</feature>
<organism evidence="10 11">
    <name type="scientific">Microlunatus antarcticus</name>
    <dbReference type="NCBI Taxonomy" id="53388"/>
    <lineage>
        <taxon>Bacteria</taxon>
        <taxon>Bacillati</taxon>
        <taxon>Actinomycetota</taxon>
        <taxon>Actinomycetes</taxon>
        <taxon>Propionibacteriales</taxon>
        <taxon>Propionibacteriaceae</taxon>
        <taxon>Microlunatus</taxon>
    </lineage>
</organism>